<dbReference type="SUPFAM" id="SSF56935">
    <property type="entry name" value="Porins"/>
    <property type="match status" value="1"/>
</dbReference>
<evidence type="ECO:0000256" key="7">
    <source>
        <dbReference type="ARBA" id="ARBA00023136"/>
    </source>
</evidence>
<evidence type="ECO:0000256" key="11">
    <source>
        <dbReference type="RuleBase" id="RU003357"/>
    </source>
</evidence>
<keyword evidence="16" id="KW-1185">Reference proteome</keyword>
<sequence length="853" mass="93842">MRKMIKQVSLLLALVALTSASFAQGVVKGIIVDVATNEPLIGATIAIEGTTQGTAASLDGSFSLKVSDDNAKLVIRFVGYLDVVREVAVSGDINLGMIGLKTSSIGMEEIIVSASIARDRQTPVAVANIKAQVIEDKLGSQEFPEILKSTPSVYATKAGGGFGDSRITLRGFDSNNIGVLINGVPVNDMESGKVYWSNWAGLSDVTRIMQVQRGMGASKLALSSVGGTINIVTQSTEAKEGGVATYAIGNDGYAKKSFTISTGMLKNGWAITMSGARTTGDGYVKGTNFEGWSYFLNVSKRINDKHQLSYTVFGAPQWHNQRSSRQLIQTFRDKPDGIKFNADYGYRNGEVYSTGYAYNYYHKPQMSINHFWKINEKTSLSTSAYASLARGGGRRVSGNKSGWLGFDRNTGLPTADTKLTTDGFLDYNYVIAQNAASPNGSQAIMANGINSHDWYGVLSTLNTKISDFNLTGGADIRYYKGYHAYEVEDLLGGEYFLDAKNINRPASTPLRKGDYYNYYNLGEVAWGGLFLQGEYVKDKYSAFISGAVSNTSYRRTDYFTYLDSDPKQQSGWKNFLAYSVKGGANYNINDNHSVFVNAGYFTRAPYFNSIWINNTNEYNNGAKNEKVLSTELGYLYRSATFSANVSLYRTEWLDKSLTRTVGTEMANISGLNALHQGVEIDMTFKPFEKLEITGMASVGDWQWTSNVIANIYDQNQVLIYSGTVYAKDLHVGDAAQTTAAIGVNYEVLPKFKLSLDLNHYDNLYSYFDVNTRTNSNAEGVDAWKMPAYQLVDFSMRYEFKLGGFNTTLLGSVNNVLDTEYISDATDGATHDYNSAIGFYGFGRTWSTTLKIKF</sequence>
<dbReference type="STRING" id="1640674.SAMN05216323_10677"/>
<keyword evidence="3 10" id="KW-1134">Transmembrane beta strand</keyword>
<evidence type="ECO:0000256" key="5">
    <source>
        <dbReference type="ARBA" id="ARBA00022729"/>
    </source>
</evidence>
<evidence type="ECO:0000256" key="3">
    <source>
        <dbReference type="ARBA" id="ARBA00022452"/>
    </source>
</evidence>
<keyword evidence="8 15" id="KW-0675">Receptor</keyword>
<dbReference type="RefSeq" id="WP_092440219.1">
    <property type="nucleotide sequence ID" value="NZ_FMYP01000067.1"/>
</dbReference>
<dbReference type="PROSITE" id="PS52016">
    <property type="entry name" value="TONB_DEPENDENT_REC_3"/>
    <property type="match status" value="1"/>
</dbReference>
<keyword evidence="5 12" id="KW-0732">Signal</keyword>
<dbReference type="GO" id="GO:0044718">
    <property type="term" value="P:siderophore transmembrane transport"/>
    <property type="evidence" value="ECO:0007669"/>
    <property type="project" value="TreeGrafter"/>
</dbReference>
<evidence type="ECO:0000256" key="8">
    <source>
        <dbReference type="ARBA" id="ARBA00023170"/>
    </source>
</evidence>
<evidence type="ECO:0000259" key="13">
    <source>
        <dbReference type="Pfam" id="PF00593"/>
    </source>
</evidence>
<reference evidence="15 16" key="1">
    <citation type="submission" date="2016-09" db="EMBL/GenBank/DDBJ databases">
        <authorList>
            <person name="Capua I."/>
            <person name="De Benedictis P."/>
            <person name="Joannis T."/>
            <person name="Lombin L.H."/>
            <person name="Cattoli G."/>
        </authorList>
    </citation>
    <scope>NUCLEOTIDE SEQUENCE [LARGE SCALE GENOMIC DNA]</scope>
    <source>
        <strain evidence="15 16">A7P-90m</strain>
    </source>
</reference>
<dbReference type="PANTHER" id="PTHR30069:SF29">
    <property type="entry name" value="HEMOGLOBIN AND HEMOGLOBIN-HAPTOGLOBIN-BINDING PROTEIN 1-RELATED"/>
    <property type="match status" value="1"/>
</dbReference>
<proteinExistence type="inferred from homology"/>
<keyword evidence="9 10" id="KW-0998">Cell outer membrane</keyword>
<evidence type="ECO:0000256" key="4">
    <source>
        <dbReference type="ARBA" id="ARBA00022692"/>
    </source>
</evidence>
<feature type="domain" description="TonB-dependent receptor plug" evidence="14">
    <location>
        <begin position="120"/>
        <end position="227"/>
    </location>
</feature>
<evidence type="ECO:0000256" key="2">
    <source>
        <dbReference type="ARBA" id="ARBA00022448"/>
    </source>
</evidence>
<evidence type="ECO:0000256" key="12">
    <source>
        <dbReference type="SAM" id="SignalP"/>
    </source>
</evidence>
<comment type="similarity">
    <text evidence="10 11">Belongs to the TonB-dependent receptor family.</text>
</comment>
<dbReference type="InterPro" id="IPR008969">
    <property type="entry name" value="CarboxyPept-like_regulatory"/>
</dbReference>
<dbReference type="GO" id="GO:0015344">
    <property type="term" value="F:siderophore uptake transmembrane transporter activity"/>
    <property type="evidence" value="ECO:0007669"/>
    <property type="project" value="TreeGrafter"/>
</dbReference>
<keyword evidence="2 10" id="KW-0813">Transport</keyword>
<evidence type="ECO:0000256" key="9">
    <source>
        <dbReference type="ARBA" id="ARBA00023237"/>
    </source>
</evidence>
<dbReference type="InterPro" id="IPR037066">
    <property type="entry name" value="Plug_dom_sf"/>
</dbReference>
<dbReference type="EMBL" id="FMYP01000067">
    <property type="protein sequence ID" value="SDC97165.1"/>
    <property type="molecule type" value="Genomic_DNA"/>
</dbReference>
<feature type="signal peptide" evidence="12">
    <location>
        <begin position="1"/>
        <end position="23"/>
    </location>
</feature>
<dbReference type="Pfam" id="PF00593">
    <property type="entry name" value="TonB_dep_Rec_b-barrel"/>
    <property type="match status" value="1"/>
</dbReference>
<dbReference type="PANTHER" id="PTHR30069">
    <property type="entry name" value="TONB-DEPENDENT OUTER MEMBRANE RECEPTOR"/>
    <property type="match status" value="1"/>
</dbReference>
<organism evidence="15 16">
    <name type="scientific">Williamwhitmania taraxaci</name>
    <dbReference type="NCBI Taxonomy" id="1640674"/>
    <lineage>
        <taxon>Bacteria</taxon>
        <taxon>Pseudomonadati</taxon>
        <taxon>Bacteroidota</taxon>
        <taxon>Bacteroidia</taxon>
        <taxon>Bacteroidales</taxon>
        <taxon>Williamwhitmaniaceae</taxon>
        <taxon>Williamwhitmania</taxon>
    </lineage>
</organism>
<keyword evidence="6 11" id="KW-0798">TonB box</keyword>
<dbReference type="Gene3D" id="2.40.170.20">
    <property type="entry name" value="TonB-dependent receptor, beta-barrel domain"/>
    <property type="match status" value="1"/>
</dbReference>
<evidence type="ECO:0000256" key="1">
    <source>
        <dbReference type="ARBA" id="ARBA00004571"/>
    </source>
</evidence>
<keyword evidence="4 10" id="KW-0812">Transmembrane</keyword>
<dbReference type="Pfam" id="PF07715">
    <property type="entry name" value="Plug"/>
    <property type="match status" value="1"/>
</dbReference>
<protein>
    <submittedName>
        <fullName evidence="15">Outer membrane receptor proteins, mostly Fe transport</fullName>
    </submittedName>
</protein>
<dbReference type="InterPro" id="IPR000531">
    <property type="entry name" value="Beta-barrel_TonB"/>
</dbReference>
<dbReference type="Gene3D" id="2.170.130.10">
    <property type="entry name" value="TonB-dependent receptor, plug domain"/>
    <property type="match status" value="1"/>
</dbReference>
<dbReference type="Pfam" id="PF13715">
    <property type="entry name" value="CarbopepD_reg_2"/>
    <property type="match status" value="1"/>
</dbReference>
<name>A0A1G6QZC8_9BACT</name>
<gene>
    <name evidence="15" type="ORF">SAMN05216323_10677</name>
</gene>
<evidence type="ECO:0000313" key="16">
    <source>
        <dbReference type="Proteomes" id="UP000199452"/>
    </source>
</evidence>
<dbReference type="GO" id="GO:0009279">
    <property type="term" value="C:cell outer membrane"/>
    <property type="evidence" value="ECO:0007669"/>
    <property type="project" value="UniProtKB-SubCell"/>
</dbReference>
<evidence type="ECO:0000259" key="14">
    <source>
        <dbReference type="Pfam" id="PF07715"/>
    </source>
</evidence>
<dbReference type="InterPro" id="IPR036942">
    <property type="entry name" value="Beta-barrel_TonB_sf"/>
</dbReference>
<accession>A0A1G6QZC8</accession>
<comment type="subcellular location">
    <subcellularLocation>
        <location evidence="1 10">Cell outer membrane</location>
        <topology evidence="1 10">Multi-pass membrane protein</topology>
    </subcellularLocation>
</comment>
<dbReference type="SUPFAM" id="SSF49464">
    <property type="entry name" value="Carboxypeptidase regulatory domain-like"/>
    <property type="match status" value="1"/>
</dbReference>
<evidence type="ECO:0000256" key="6">
    <source>
        <dbReference type="ARBA" id="ARBA00023077"/>
    </source>
</evidence>
<evidence type="ECO:0000256" key="10">
    <source>
        <dbReference type="PROSITE-ProRule" id="PRU01360"/>
    </source>
</evidence>
<dbReference type="OrthoDB" id="9761152at2"/>
<dbReference type="InterPro" id="IPR012910">
    <property type="entry name" value="Plug_dom"/>
</dbReference>
<feature type="domain" description="TonB-dependent receptor-like beta-barrel" evidence="13">
    <location>
        <begin position="339"/>
        <end position="815"/>
    </location>
</feature>
<keyword evidence="7 10" id="KW-0472">Membrane</keyword>
<dbReference type="Proteomes" id="UP000199452">
    <property type="component" value="Unassembled WGS sequence"/>
</dbReference>
<dbReference type="Gene3D" id="2.60.40.1120">
    <property type="entry name" value="Carboxypeptidase-like, regulatory domain"/>
    <property type="match status" value="1"/>
</dbReference>
<evidence type="ECO:0000313" key="15">
    <source>
        <dbReference type="EMBL" id="SDC97165.1"/>
    </source>
</evidence>
<dbReference type="AlphaFoldDB" id="A0A1G6QZC8"/>
<feature type="chain" id="PRO_5011626080" evidence="12">
    <location>
        <begin position="24"/>
        <end position="853"/>
    </location>
</feature>
<dbReference type="InterPro" id="IPR039426">
    <property type="entry name" value="TonB-dep_rcpt-like"/>
</dbReference>